<keyword evidence="9" id="KW-1185">Reference proteome</keyword>
<dbReference type="EMBL" id="JBHMDG010000012">
    <property type="protein sequence ID" value="MFB9313729.1"/>
    <property type="molecule type" value="Genomic_DNA"/>
</dbReference>
<evidence type="ECO:0000313" key="8">
    <source>
        <dbReference type="EMBL" id="MFB9313729.1"/>
    </source>
</evidence>
<evidence type="ECO:0000259" key="6">
    <source>
        <dbReference type="PROSITE" id="PS50893"/>
    </source>
</evidence>
<comment type="caution">
    <text evidence="8">The sequence shown here is derived from an EMBL/GenBank/DDBJ whole genome shotgun (WGS) entry which is preliminary data.</text>
</comment>
<dbReference type="PROSITE" id="PS50929">
    <property type="entry name" value="ABC_TM1F"/>
    <property type="match status" value="1"/>
</dbReference>
<dbReference type="PANTHER" id="PTHR43394:SF1">
    <property type="entry name" value="ATP-BINDING CASSETTE SUB-FAMILY B MEMBER 10, MITOCHONDRIAL"/>
    <property type="match status" value="1"/>
</dbReference>
<dbReference type="InterPro" id="IPR027417">
    <property type="entry name" value="P-loop_NTPase"/>
</dbReference>
<dbReference type="PROSITE" id="PS00211">
    <property type="entry name" value="ABC_TRANSPORTER_1"/>
    <property type="match status" value="1"/>
</dbReference>
<dbReference type="Gene3D" id="3.40.50.300">
    <property type="entry name" value="P-loop containing nucleotide triphosphate hydrolases"/>
    <property type="match status" value="1"/>
</dbReference>
<evidence type="ECO:0000259" key="7">
    <source>
        <dbReference type="PROSITE" id="PS50929"/>
    </source>
</evidence>
<feature type="transmembrane region" description="Helical" evidence="5">
    <location>
        <begin position="146"/>
        <end position="165"/>
    </location>
</feature>
<feature type="domain" description="ABC transporter" evidence="6">
    <location>
        <begin position="332"/>
        <end position="566"/>
    </location>
</feature>
<protein>
    <submittedName>
        <fullName evidence="8">ABC transporter ATP-binding protein</fullName>
    </submittedName>
</protein>
<keyword evidence="8" id="KW-0547">Nucleotide-binding</keyword>
<dbReference type="InterPro" id="IPR036640">
    <property type="entry name" value="ABC1_TM_sf"/>
</dbReference>
<evidence type="ECO:0000256" key="5">
    <source>
        <dbReference type="SAM" id="Phobius"/>
    </source>
</evidence>
<feature type="transmembrane region" description="Helical" evidence="5">
    <location>
        <begin position="32"/>
        <end position="57"/>
    </location>
</feature>
<evidence type="ECO:0000256" key="3">
    <source>
        <dbReference type="ARBA" id="ARBA00022989"/>
    </source>
</evidence>
<accession>A0ABV5KAG7</accession>
<organism evidence="8 9">
    <name type="scientific">Nocardioides plantarum</name>
    <dbReference type="NCBI Taxonomy" id="29299"/>
    <lineage>
        <taxon>Bacteria</taxon>
        <taxon>Bacillati</taxon>
        <taxon>Actinomycetota</taxon>
        <taxon>Actinomycetes</taxon>
        <taxon>Propionibacteriales</taxon>
        <taxon>Nocardioidaceae</taxon>
        <taxon>Nocardioides</taxon>
    </lineage>
</organism>
<dbReference type="GO" id="GO:0005524">
    <property type="term" value="F:ATP binding"/>
    <property type="evidence" value="ECO:0007669"/>
    <property type="project" value="UniProtKB-KW"/>
</dbReference>
<evidence type="ECO:0000313" key="9">
    <source>
        <dbReference type="Proteomes" id="UP001589750"/>
    </source>
</evidence>
<dbReference type="RefSeq" id="WP_246083958.1">
    <property type="nucleotide sequence ID" value="NZ_JBHMDG010000012.1"/>
</dbReference>
<dbReference type="InterPro" id="IPR017871">
    <property type="entry name" value="ABC_transporter-like_CS"/>
</dbReference>
<keyword evidence="3 5" id="KW-1133">Transmembrane helix</keyword>
<evidence type="ECO:0000256" key="4">
    <source>
        <dbReference type="ARBA" id="ARBA00023136"/>
    </source>
</evidence>
<keyword evidence="2 5" id="KW-0812">Transmembrane</keyword>
<gene>
    <name evidence="8" type="ORF">ACFFRI_11805</name>
</gene>
<feature type="transmembrane region" description="Helical" evidence="5">
    <location>
        <begin position="260"/>
        <end position="279"/>
    </location>
</feature>
<feature type="domain" description="ABC transmembrane type-1" evidence="7">
    <location>
        <begin position="33"/>
        <end position="314"/>
    </location>
</feature>
<dbReference type="InterPro" id="IPR011527">
    <property type="entry name" value="ABC1_TM_dom"/>
</dbReference>
<dbReference type="InterPro" id="IPR003439">
    <property type="entry name" value="ABC_transporter-like_ATP-bd"/>
</dbReference>
<dbReference type="Pfam" id="PF00005">
    <property type="entry name" value="ABC_tran"/>
    <property type="match status" value="1"/>
</dbReference>
<feature type="transmembrane region" description="Helical" evidence="5">
    <location>
        <begin position="69"/>
        <end position="89"/>
    </location>
</feature>
<evidence type="ECO:0000256" key="1">
    <source>
        <dbReference type="ARBA" id="ARBA00004651"/>
    </source>
</evidence>
<feature type="transmembrane region" description="Helical" evidence="5">
    <location>
        <begin position="171"/>
        <end position="191"/>
    </location>
</feature>
<keyword evidence="8" id="KW-0067">ATP-binding</keyword>
<dbReference type="InterPro" id="IPR039421">
    <property type="entry name" value="Type_1_exporter"/>
</dbReference>
<keyword evidence="4 5" id="KW-0472">Membrane</keyword>
<evidence type="ECO:0000256" key="2">
    <source>
        <dbReference type="ARBA" id="ARBA00022692"/>
    </source>
</evidence>
<dbReference type="SUPFAM" id="SSF52540">
    <property type="entry name" value="P-loop containing nucleoside triphosphate hydrolases"/>
    <property type="match status" value="1"/>
</dbReference>
<reference evidence="8 9" key="1">
    <citation type="submission" date="2024-09" db="EMBL/GenBank/DDBJ databases">
        <authorList>
            <person name="Sun Q."/>
            <person name="Mori K."/>
        </authorList>
    </citation>
    <scope>NUCLEOTIDE SEQUENCE [LARGE SCALE GENOMIC DNA]</scope>
    <source>
        <strain evidence="8 9">JCM 9626</strain>
    </source>
</reference>
<dbReference type="Pfam" id="PF00664">
    <property type="entry name" value="ABC_membrane"/>
    <property type="match status" value="1"/>
</dbReference>
<sequence length="572" mass="60958">MRRLPLDHPGTADHRSPMRFLWWLAQGQRQTLLGGMAFGIVWMSCQAVMPAVIGRAIDRGVSDKDGSALLGFAALMLGIGLLQAFTGIMRHRFAVTNWLTAAYRTVQLTGRHAVHLGGTLSRKVSTGEVVAIGNSDISHLGQVMDVSARFSGAVVSFVLVAVILLQTSTPLGLLVLLGVPGLMLLIGPLLSPLQKRSAAQRQLTGELSNTASDIVGGLRVLRGVGGEEVFLDRYRRESQATRRAGVSVARVQSLLDALQVFLPGVFVVVVVWLGARYAVTGRISPGELVAFYGYAAFLMIPLRTATEFANKVIRARVSASRVCRLLALEPEVEEPATATEAPPSGAELADARSGLRVRPGTMVAVVSEPTDDAADLADRLGLCAPEPDDDVTLGGVPLTALPRADVRRRIVVSDTGATLFSGRLGDRLDVTGAGGARLERALETASADDILDALPERLDTVVAERGRTFSGGQRQRLVLARVLTGDPEVLVLVEPTSAVDAHTEARIASRLREHRAGRTTVVVTSSPLMLDAVDEVAFLRDGVVVAVGTHADLLREVPAYRSVVTREEVTTA</sequence>
<comment type="subcellular location">
    <subcellularLocation>
        <location evidence="1">Cell membrane</location>
        <topology evidence="1">Multi-pass membrane protein</topology>
    </subcellularLocation>
</comment>
<name>A0ABV5KAG7_9ACTN</name>
<dbReference type="PANTHER" id="PTHR43394">
    <property type="entry name" value="ATP-DEPENDENT PERMEASE MDL1, MITOCHONDRIAL"/>
    <property type="match status" value="1"/>
</dbReference>
<dbReference type="SUPFAM" id="SSF90123">
    <property type="entry name" value="ABC transporter transmembrane region"/>
    <property type="match status" value="1"/>
</dbReference>
<dbReference type="Proteomes" id="UP001589750">
    <property type="component" value="Unassembled WGS sequence"/>
</dbReference>
<dbReference type="Gene3D" id="1.20.1560.10">
    <property type="entry name" value="ABC transporter type 1, transmembrane domain"/>
    <property type="match status" value="1"/>
</dbReference>
<dbReference type="PROSITE" id="PS50893">
    <property type="entry name" value="ABC_TRANSPORTER_2"/>
    <property type="match status" value="1"/>
</dbReference>
<proteinExistence type="predicted"/>